<dbReference type="InParanoid" id="F9X7D5"/>
<dbReference type="HOGENOM" id="CLU_083110_0_0_1"/>
<evidence type="ECO:0000313" key="2">
    <source>
        <dbReference type="Proteomes" id="UP000008062"/>
    </source>
</evidence>
<evidence type="ECO:0000313" key="1">
    <source>
        <dbReference type="EMBL" id="EGP88938.1"/>
    </source>
</evidence>
<dbReference type="Proteomes" id="UP000008062">
    <property type="component" value="Chromosome 3"/>
</dbReference>
<accession>F9X7D5</accession>
<name>F9X7D5_ZYMTI</name>
<dbReference type="OrthoDB" id="5331170at2759"/>
<dbReference type="KEGG" id="ztr:MYCGRDRAFT_91904"/>
<gene>
    <name evidence="1" type="ORF">MYCGRDRAFT_91904</name>
</gene>
<sequence length="292" mass="33463">MAQPFHNEAYAEEYQTNAYNGFPFMPEFGHRRHAPREEPFIRHNAHGRSGPGWYQGNHKIPKFKSKKYFVRPVDGARRGTMGRMKDAFTGQGADVFVVANGDRRTLHREMPGRERWTNWASTGMQWPREAAGGWTKGAFEDMDWYPPGNLKSMPWAKREDGNVYNFRTRQYEDFDLGHRKDFWADAHWPRGERGKRSIPSCWRTWDGKWLSTVSPSAGKHVGGRPLVNGGFDPSVGPSGTMTLAITKQSVEICLRFHCKAARAKRRNKVMRSPDMPVISKQQPLVKRSAANI</sequence>
<reference evidence="1 2" key="1">
    <citation type="journal article" date="2011" name="PLoS Genet.">
        <title>Finished genome of the fungal wheat pathogen Mycosphaerella graminicola reveals dispensome structure, chromosome plasticity, and stealth pathogenesis.</title>
        <authorList>
            <person name="Goodwin S.B."/>
            <person name="Ben M'barek S."/>
            <person name="Dhillon B."/>
            <person name="Wittenberg A.H.J."/>
            <person name="Crane C.F."/>
            <person name="Hane J.K."/>
            <person name="Foster A.J."/>
            <person name="Van der Lee T.A.J."/>
            <person name="Grimwood J."/>
            <person name="Aerts A."/>
            <person name="Antoniw J."/>
            <person name="Bailey A."/>
            <person name="Bluhm B."/>
            <person name="Bowler J."/>
            <person name="Bristow J."/>
            <person name="van der Burgt A."/>
            <person name="Canto-Canche B."/>
            <person name="Churchill A.C.L."/>
            <person name="Conde-Ferraez L."/>
            <person name="Cools H.J."/>
            <person name="Coutinho P.M."/>
            <person name="Csukai M."/>
            <person name="Dehal P."/>
            <person name="De Wit P."/>
            <person name="Donzelli B."/>
            <person name="van de Geest H.C."/>
            <person name="van Ham R.C.H.J."/>
            <person name="Hammond-Kosack K.E."/>
            <person name="Henrissat B."/>
            <person name="Kilian A."/>
            <person name="Kobayashi A.K."/>
            <person name="Koopmann E."/>
            <person name="Kourmpetis Y."/>
            <person name="Kuzniar A."/>
            <person name="Lindquist E."/>
            <person name="Lombard V."/>
            <person name="Maliepaard C."/>
            <person name="Martins N."/>
            <person name="Mehrabi R."/>
            <person name="Nap J.P.H."/>
            <person name="Ponomarenko A."/>
            <person name="Rudd J.J."/>
            <person name="Salamov A."/>
            <person name="Schmutz J."/>
            <person name="Schouten H.J."/>
            <person name="Shapiro H."/>
            <person name="Stergiopoulos I."/>
            <person name="Torriani S.F.F."/>
            <person name="Tu H."/>
            <person name="de Vries R.P."/>
            <person name="Waalwijk C."/>
            <person name="Ware S.B."/>
            <person name="Wiebenga A."/>
            <person name="Zwiers L.-H."/>
            <person name="Oliver R.P."/>
            <person name="Grigoriev I.V."/>
            <person name="Kema G.H.J."/>
        </authorList>
    </citation>
    <scope>NUCLEOTIDE SEQUENCE [LARGE SCALE GENOMIC DNA]</scope>
    <source>
        <strain evidence="2">CBS 115943 / IPO323</strain>
    </source>
</reference>
<protein>
    <submittedName>
        <fullName evidence="1">Uncharacterized protein</fullName>
    </submittedName>
</protein>
<dbReference type="eggNOG" id="ENOG502SZI9">
    <property type="taxonomic scope" value="Eukaryota"/>
</dbReference>
<dbReference type="EMBL" id="CM001198">
    <property type="protein sequence ID" value="EGP88938.1"/>
    <property type="molecule type" value="Genomic_DNA"/>
</dbReference>
<proteinExistence type="predicted"/>
<dbReference type="RefSeq" id="XP_003853962.1">
    <property type="nucleotide sequence ID" value="XM_003853914.1"/>
</dbReference>
<organism evidence="1 2">
    <name type="scientific">Zymoseptoria tritici (strain CBS 115943 / IPO323)</name>
    <name type="common">Speckled leaf blotch fungus</name>
    <name type="synonym">Septoria tritici</name>
    <dbReference type="NCBI Taxonomy" id="336722"/>
    <lineage>
        <taxon>Eukaryota</taxon>
        <taxon>Fungi</taxon>
        <taxon>Dikarya</taxon>
        <taxon>Ascomycota</taxon>
        <taxon>Pezizomycotina</taxon>
        <taxon>Dothideomycetes</taxon>
        <taxon>Dothideomycetidae</taxon>
        <taxon>Mycosphaerellales</taxon>
        <taxon>Mycosphaerellaceae</taxon>
        <taxon>Zymoseptoria</taxon>
    </lineage>
</organism>
<keyword evidence="2" id="KW-1185">Reference proteome</keyword>
<dbReference type="OMA" id="SKAFIWP"/>
<dbReference type="GeneID" id="13404300"/>
<dbReference type="AlphaFoldDB" id="F9X7D5"/>